<organism evidence="2 3">
    <name type="scientific">Microbacterium pumilum</name>
    <dbReference type="NCBI Taxonomy" id="344165"/>
    <lineage>
        <taxon>Bacteria</taxon>
        <taxon>Bacillati</taxon>
        <taxon>Actinomycetota</taxon>
        <taxon>Actinomycetes</taxon>
        <taxon>Micrococcales</taxon>
        <taxon>Microbacteriaceae</taxon>
        <taxon>Microbacterium</taxon>
    </lineage>
</organism>
<proteinExistence type="predicted"/>
<keyword evidence="2" id="KW-0436">Ligase</keyword>
<gene>
    <name evidence="2" type="ORF">GCM10009777_02280</name>
</gene>
<dbReference type="Proteomes" id="UP001500326">
    <property type="component" value="Unassembled WGS sequence"/>
</dbReference>
<dbReference type="Pfam" id="PF21948">
    <property type="entry name" value="LplA-B_cat"/>
    <property type="match status" value="1"/>
</dbReference>
<dbReference type="Gene3D" id="3.30.930.10">
    <property type="entry name" value="Bira Bifunctional Protein, Domain 2"/>
    <property type="match status" value="1"/>
</dbReference>
<evidence type="ECO:0000259" key="1">
    <source>
        <dbReference type="PROSITE" id="PS51733"/>
    </source>
</evidence>
<keyword evidence="3" id="KW-1185">Reference proteome</keyword>
<evidence type="ECO:0000313" key="2">
    <source>
        <dbReference type="EMBL" id="GAA1973643.1"/>
    </source>
</evidence>
<dbReference type="EMBL" id="BAAAOH010000001">
    <property type="protein sequence ID" value="GAA1973643.1"/>
    <property type="molecule type" value="Genomic_DNA"/>
</dbReference>
<feature type="domain" description="BPL/LPL catalytic" evidence="1">
    <location>
        <begin position="42"/>
        <end position="232"/>
    </location>
</feature>
<comment type="caution">
    <text evidence="2">The sequence shown here is derived from an EMBL/GenBank/DDBJ whole genome shotgun (WGS) entry which is preliminary data.</text>
</comment>
<evidence type="ECO:0000313" key="3">
    <source>
        <dbReference type="Proteomes" id="UP001500326"/>
    </source>
</evidence>
<dbReference type="GO" id="GO:0016874">
    <property type="term" value="F:ligase activity"/>
    <property type="evidence" value="ECO:0007669"/>
    <property type="project" value="UniProtKB-KW"/>
</dbReference>
<reference evidence="3" key="1">
    <citation type="journal article" date="2019" name="Int. J. Syst. Evol. Microbiol.">
        <title>The Global Catalogue of Microorganisms (GCM) 10K type strain sequencing project: providing services to taxonomists for standard genome sequencing and annotation.</title>
        <authorList>
            <consortium name="The Broad Institute Genomics Platform"/>
            <consortium name="The Broad Institute Genome Sequencing Center for Infectious Disease"/>
            <person name="Wu L."/>
            <person name="Ma J."/>
        </authorList>
    </citation>
    <scope>NUCLEOTIDE SEQUENCE [LARGE SCALE GENOMIC DNA]</scope>
    <source>
        <strain evidence="3">JCM 14902</strain>
    </source>
</reference>
<sequence length="232" mass="24636">MTSPESLHPPTARVVRQLVSQAPADDLAESVALLQGVASGELTEDRVVRIYTPRPTLAMSRSESRLPGFAAAGAAAAERGFTPAVRPTGGRAVAYDESCVVFDVVWRDTTSIDSRGFFESVATALATLLRDVGVDARVGAVAGEYCPGPFSVNARGRVKLIGTSQRAVRGARLISGMLALGDVTQLVDVLVDANYSLHLDWDPRTFGSMRQERPDVGRTVLEDALVAGLILT</sequence>
<dbReference type="SUPFAM" id="SSF55681">
    <property type="entry name" value="Class II aaRS and biotin synthetases"/>
    <property type="match status" value="1"/>
</dbReference>
<protein>
    <submittedName>
        <fullName evidence="2">Biotin/lipoate A/B protein ligase family protein</fullName>
    </submittedName>
</protein>
<accession>A0ABP5D3U2</accession>
<dbReference type="InterPro" id="IPR045864">
    <property type="entry name" value="aa-tRNA-synth_II/BPL/LPL"/>
</dbReference>
<name>A0ABP5D3U2_9MICO</name>
<dbReference type="RefSeq" id="WP_344057715.1">
    <property type="nucleotide sequence ID" value="NZ_BAAAOH010000001.1"/>
</dbReference>
<dbReference type="PROSITE" id="PS51733">
    <property type="entry name" value="BPL_LPL_CATALYTIC"/>
    <property type="match status" value="1"/>
</dbReference>
<dbReference type="InterPro" id="IPR004143">
    <property type="entry name" value="BPL_LPL_catalytic"/>
</dbReference>